<evidence type="ECO:0000256" key="1">
    <source>
        <dbReference type="SAM" id="SignalP"/>
    </source>
</evidence>
<sequence length="70" mass="8178">MKQVMSCMWSSLLSVSLSVGQLPLHIRHHHHTKTSATTPKEQQTTNNKYIHYDAEMNKDSQRYNVHKQCL</sequence>
<keyword evidence="1" id="KW-0732">Signal</keyword>
<proteinExistence type="predicted"/>
<evidence type="ECO:0000313" key="2">
    <source>
        <dbReference type="EMBL" id="MPC70580.1"/>
    </source>
</evidence>
<protein>
    <submittedName>
        <fullName evidence="2">Uncharacterized protein</fullName>
    </submittedName>
</protein>
<keyword evidence="3" id="KW-1185">Reference proteome</keyword>
<dbReference type="AlphaFoldDB" id="A0A5B7HE41"/>
<comment type="caution">
    <text evidence="2">The sequence shown here is derived from an EMBL/GenBank/DDBJ whole genome shotgun (WGS) entry which is preliminary data.</text>
</comment>
<gene>
    <name evidence="2" type="ORF">E2C01_064832</name>
</gene>
<dbReference type="EMBL" id="VSRR010031365">
    <property type="protein sequence ID" value="MPC70580.1"/>
    <property type="molecule type" value="Genomic_DNA"/>
</dbReference>
<dbReference type="Proteomes" id="UP000324222">
    <property type="component" value="Unassembled WGS sequence"/>
</dbReference>
<feature type="chain" id="PRO_5022866524" evidence="1">
    <location>
        <begin position="21"/>
        <end position="70"/>
    </location>
</feature>
<evidence type="ECO:0000313" key="3">
    <source>
        <dbReference type="Proteomes" id="UP000324222"/>
    </source>
</evidence>
<name>A0A5B7HE41_PORTR</name>
<organism evidence="2 3">
    <name type="scientific">Portunus trituberculatus</name>
    <name type="common">Swimming crab</name>
    <name type="synonym">Neptunus trituberculatus</name>
    <dbReference type="NCBI Taxonomy" id="210409"/>
    <lineage>
        <taxon>Eukaryota</taxon>
        <taxon>Metazoa</taxon>
        <taxon>Ecdysozoa</taxon>
        <taxon>Arthropoda</taxon>
        <taxon>Crustacea</taxon>
        <taxon>Multicrustacea</taxon>
        <taxon>Malacostraca</taxon>
        <taxon>Eumalacostraca</taxon>
        <taxon>Eucarida</taxon>
        <taxon>Decapoda</taxon>
        <taxon>Pleocyemata</taxon>
        <taxon>Brachyura</taxon>
        <taxon>Eubrachyura</taxon>
        <taxon>Portunoidea</taxon>
        <taxon>Portunidae</taxon>
        <taxon>Portuninae</taxon>
        <taxon>Portunus</taxon>
    </lineage>
</organism>
<feature type="signal peptide" evidence="1">
    <location>
        <begin position="1"/>
        <end position="20"/>
    </location>
</feature>
<reference evidence="2 3" key="1">
    <citation type="submission" date="2019-05" db="EMBL/GenBank/DDBJ databases">
        <title>Another draft genome of Portunus trituberculatus and its Hox gene families provides insights of decapod evolution.</title>
        <authorList>
            <person name="Jeong J.-H."/>
            <person name="Song I."/>
            <person name="Kim S."/>
            <person name="Choi T."/>
            <person name="Kim D."/>
            <person name="Ryu S."/>
            <person name="Kim W."/>
        </authorList>
    </citation>
    <scope>NUCLEOTIDE SEQUENCE [LARGE SCALE GENOMIC DNA]</scope>
    <source>
        <tissue evidence="2">Muscle</tissue>
    </source>
</reference>
<accession>A0A5B7HE41</accession>